<keyword evidence="1" id="KW-1133">Transmembrane helix</keyword>
<feature type="transmembrane region" description="Helical" evidence="1">
    <location>
        <begin position="17"/>
        <end position="37"/>
    </location>
</feature>
<dbReference type="Proteomes" id="UP000198773">
    <property type="component" value="Unassembled WGS sequence"/>
</dbReference>
<gene>
    <name evidence="2" type="ORF">SAMN04488051_107129</name>
</gene>
<keyword evidence="3" id="KW-1185">Reference proteome</keyword>
<dbReference type="InterPro" id="IPR035973">
    <property type="entry name" value="Cyt_c_oxidase_su3-like_sf"/>
</dbReference>
<organism evidence="2 3">
    <name type="scientific">Alkalimonas amylolytica</name>
    <dbReference type="NCBI Taxonomy" id="152573"/>
    <lineage>
        <taxon>Bacteria</taxon>
        <taxon>Pseudomonadati</taxon>
        <taxon>Pseudomonadota</taxon>
        <taxon>Gammaproteobacteria</taxon>
        <taxon>Alkalimonas</taxon>
    </lineage>
</organism>
<protein>
    <submittedName>
        <fullName evidence="2">Cytochrome c oxidase subunit 3</fullName>
    </submittedName>
</protein>
<dbReference type="GO" id="GO:0009055">
    <property type="term" value="F:electron transfer activity"/>
    <property type="evidence" value="ECO:0007669"/>
    <property type="project" value="InterPro"/>
</dbReference>
<evidence type="ECO:0000313" key="3">
    <source>
        <dbReference type="Proteomes" id="UP000198773"/>
    </source>
</evidence>
<dbReference type="STRING" id="152573.SAMN04488051_107129"/>
<reference evidence="2 3" key="1">
    <citation type="submission" date="2016-10" db="EMBL/GenBank/DDBJ databases">
        <authorList>
            <person name="de Groot N.N."/>
        </authorList>
    </citation>
    <scope>NUCLEOTIDE SEQUENCE [LARGE SCALE GENOMIC DNA]</scope>
    <source>
        <strain evidence="2 3">CGMCC 1.3430</strain>
    </source>
</reference>
<accession>A0A1H4EM90</accession>
<keyword evidence="1" id="KW-0472">Membrane</keyword>
<dbReference type="GO" id="GO:0016020">
    <property type="term" value="C:membrane"/>
    <property type="evidence" value="ECO:0007669"/>
    <property type="project" value="InterPro"/>
</dbReference>
<name>A0A1H4EM90_ALKAM</name>
<dbReference type="EMBL" id="FNRM01000007">
    <property type="protein sequence ID" value="SEA86017.1"/>
    <property type="molecule type" value="Genomic_DNA"/>
</dbReference>
<proteinExistence type="predicted"/>
<dbReference type="Gene3D" id="1.10.287.70">
    <property type="match status" value="1"/>
</dbReference>
<keyword evidence="1" id="KW-0812">Transmembrane</keyword>
<evidence type="ECO:0000313" key="2">
    <source>
        <dbReference type="EMBL" id="SEA86017.1"/>
    </source>
</evidence>
<evidence type="ECO:0000256" key="1">
    <source>
        <dbReference type="SAM" id="Phobius"/>
    </source>
</evidence>
<sequence length="59" mass="6504">MNNEGYQKYYVPDQSPWPLVGAIALFFIALGAGFFVIDMSKDQSGWGAICSCSASQFYL</sequence>
<dbReference type="AlphaFoldDB" id="A0A1H4EM90"/>
<dbReference type="SUPFAM" id="SSF81452">
    <property type="entry name" value="Cytochrome c oxidase subunit III-like"/>
    <property type="match status" value="1"/>
</dbReference>